<evidence type="ECO:0000313" key="3">
    <source>
        <dbReference type="Proteomes" id="UP001358586"/>
    </source>
</evidence>
<feature type="domain" description="DUF4283" evidence="1">
    <location>
        <begin position="29"/>
        <end position="112"/>
    </location>
</feature>
<accession>A0ABR0PBC9</accession>
<protein>
    <recommendedName>
        <fullName evidence="1">DUF4283 domain-containing protein</fullName>
    </recommendedName>
</protein>
<keyword evidence="3" id="KW-1185">Reference proteome</keyword>
<gene>
    <name evidence="2" type="ORF">PVK06_023459</name>
</gene>
<dbReference type="Pfam" id="PF14111">
    <property type="entry name" value="DUF4283"/>
    <property type="match status" value="1"/>
</dbReference>
<dbReference type="Proteomes" id="UP001358586">
    <property type="component" value="Chromosome 7"/>
</dbReference>
<dbReference type="PANTHER" id="PTHR31286">
    <property type="entry name" value="GLYCINE-RICH CELL WALL STRUCTURAL PROTEIN 1.8-LIKE"/>
    <property type="match status" value="1"/>
</dbReference>
<name>A0ABR0PBC9_GOSAR</name>
<evidence type="ECO:0000259" key="1">
    <source>
        <dbReference type="Pfam" id="PF14111"/>
    </source>
</evidence>
<dbReference type="InterPro" id="IPR025558">
    <property type="entry name" value="DUF4283"/>
</dbReference>
<evidence type="ECO:0000313" key="2">
    <source>
        <dbReference type="EMBL" id="KAK5818518.1"/>
    </source>
</evidence>
<proteinExistence type="predicted"/>
<comment type="caution">
    <text evidence="2">The sequence shown here is derived from an EMBL/GenBank/DDBJ whole genome shotgun (WGS) entry which is preliminary data.</text>
</comment>
<organism evidence="2 3">
    <name type="scientific">Gossypium arboreum</name>
    <name type="common">Tree cotton</name>
    <name type="synonym">Gossypium nanking</name>
    <dbReference type="NCBI Taxonomy" id="29729"/>
    <lineage>
        <taxon>Eukaryota</taxon>
        <taxon>Viridiplantae</taxon>
        <taxon>Streptophyta</taxon>
        <taxon>Embryophyta</taxon>
        <taxon>Tracheophyta</taxon>
        <taxon>Spermatophyta</taxon>
        <taxon>Magnoliopsida</taxon>
        <taxon>eudicotyledons</taxon>
        <taxon>Gunneridae</taxon>
        <taxon>Pentapetalae</taxon>
        <taxon>rosids</taxon>
        <taxon>malvids</taxon>
        <taxon>Malvales</taxon>
        <taxon>Malvaceae</taxon>
        <taxon>Malvoideae</taxon>
        <taxon>Gossypium</taxon>
    </lineage>
</organism>
<reference evidence="2 3" key="1">
    <citation type="submission" date="2023-03" db="EMBL/GenBank/DDBJ databases">
        <title>WGS of Gossypium arboreum.</title>
        <authorList>
            <person name="Yu D."/>
        </authorList>
    </citation>
    <scope>NUCLEOTIDE SEQUENCE [LARGE SCALE GENOMIC DNA]</scope>
    <source>
        <tissue evidence="2">Leaf</tissue>
    </source>
</reference>
<dbReference type="InterPro" id="IPR040256">
    <property type="entry name" value="At4g02000-like"/>
</dbReference>
<dbReference type="PANTHER" id="PTHR31286:SF153">
    <property type="entry name" value="DUF4283 DOMAIN PROTEIN"/>
    <property type="match status" value="1"/>
</dbReference>
<sequence>MDRGIADLNLNDGEDEAFSLPVDSEEQNALYDFCLVGCYLTANVVNFPAMRNTMANIWHPLKGVQISDLGEKCFLFKFFNEVDISRVISGAHWTFNNHLLVFHRLVEGEDPMAVPLVFSGS</sequence>
<dbReference type="EMBL" id="JARKNE010000007">
    <property type="protein sequence ID" value="KAK5818518.1"/>
    <property type="molecule type" value="Genomic_DNA"/>
</dbReference>